<reference evidence="1 2" key="1">
    <citation type="submission" date="2013-06" db="EMBL/GenBank/DDBJ databases">
        <title>Complete genome sequence of Paenibacillus mucilaginosus K02.</title>
        <authorList>
            <person name="Xiao B."/>
            <person name="Sun L."/>
            <person name="Xiao L."/>
            <person name="Lian B."/>
        </authorList>
    </citation>
    <scope>NUCLEOTIDE SEQUENCE [LARGE SCALE GENOMIC DNA]</scope>
    <source>
        <strain evidence="1 2">K02</strain>
    </source>
</reference>
<gene>
    <name evidence="1" type="ORF">B2K_07635</name>
</gene>
<protein>
    <submittedName>
        <fullName evidence="1">Uncharacterized protein</fullName>
    </submittedName>
</protein>
<dbReference type="KEGG" id="pmw:B2K_07635"/>
<sequence>MKEKFYIRTHHNGKIKQYEVVGEFAFEYKGYRFFVRWDSDAWVVSDCLCGAGIAAHRDKETAIFLAAGKIHIKFEEYLTKCKLTLQKRIS</sequence>
<accession>I0BDZ6</accession>
<organism evidence="1 2">
    <name type="scientific">Paenibacillus mucilaginosus K02</name>
    <dbReference type="NCBI Taxonomy" id="997761"/>
    <lineage>
        <taxon>Bacteria</taxon>
        <taxon>Bacillati</taxon>
        <taxon>Bacillota</taxon>
        <taxon>Bacilli</taxon>
        <taxon>Bacillales</taxon>
        <taxon>Paenibacillaceae</taxon>
        <taxon>Paenibacillus</taxon>
    </lineage>
</organism>
<name>I0BDZ6_9BACL</name>
<evidence type="ECO:0000313" key="2">
    <source>
        <dbReference type="Proteomes" id="UP000007392"/>
    </source>
</evidence>
<dbReference type="HOGENOM" id="CLU_2438024_0_0_9"/>
<evidence type="ECO:0000313" key="1">
    <source>
        <dbReference type="EMBL" id="AFH60593.1"/>
    </source>
</evidence>
<dbReference type="EMBL" id="CP003422">
    <property type="protein sequence ID" value="AFH60593.1"/>
    <property type="molecule type" value="Genomic_DNA"/>
</dbReference>
<proteinExistence type="predicted"/>
<dbReference type="Proteomes" id="UP000007392">
    <property type="component" value="Chromosome"/>
</dbReference>
<dbReference type="AlphaFoldDB" id="I0BDZ6"/>